<name>A0A833SQJ8_PHYIN</name>
<accession>A0A833SQJ8</accession>
<evidence type="ECO:0000256" key="1">
    <source>
        <dbReference type="SAM" id="Phobius"/>
    </source>
</evidence>
<feature type="transmembrane region" description="Helical" evidence="1">
    <location>
        <begin position="12"/>
        <end position="36"/>
    </location>
</feature>
<feature type="transmembrane region" description="Helical" evidence="1">
    <location>
        <begin position="85"/>
        <end position="106"/>
    </location>
</feature>
<reference evidence="2" key="1">
    <citation type="submission" date="2020-04" db="EMBL/GenBank/DDBJ databases">
        <title>Hybrid Assembly of Korean Phytophthora infestans isolates.</title>
        <authorList>
            <person name="Prokchorchik M."/>
            <person name="Lee Y."/>
            <person name="Seo J."/>
            <person name="Cho J.-H."/>
            <person name="Park Y.-E."/>
            <person name="Jang D.-C."/>
            <person name="Im J.-S."/>
            <person name="Choi J.-G."/>
            <person name="Park H.-J."/>
            <person name="Lee G.-B."/>
            <person name="Lee Y.-G."/>
            <person name="Hong S.-Y."/>
            <person name="Cho K."/>
            <person name="Sohn K.H."/>
        </authorList>
    </citation>
    <scope>NUCLEOTIDE SEQUENCE</scope>
    <source>
        <strain evidence="2">KR_1_A1</strain>
    </source>
</reference>
<dbReference type="AlphaFoldDB" id="A0A833SQJ8"/>
<sequence>MSPAKGHAAGSLVLSIVSCLVYSVMSNVMVLTNRYLLGKKYYGFDEKFFVVAVQAGVAILVLELAKMQKLISYDPYDSAIARKWAPVTFFFVAMLYTSMQATAGLLSTLSQCLRTSPISLLSLASGVSSASV</sequence>
<protein>
    <submittedName>
        <fullName evidence="2">Putative GDP-mannose transporter (GMT)</fullName>
    </submittedName>
</protein>
<keyword evidence="1" id="KW-1133">Transmembrane helix</keyword>
<dbReference type="Proteomes" id="UP000602510">
    <property type="component" value="Unassembled WGS sequence"/>
</dbReference>
<proteinExistence type="predicted"/>
<evidence type="ECO:0000313" key="2">
    <source>
        <dbReference type="EMBL" id="KAF4030494.1"/>
    </source>
</evidence>
<dbReference type="PROSITE" id="PS51257">
    <property type="entry name" value="PROKAR_LIPOPROTEIN"/>
    <property type="match status" value="1"/>
</dbReference>
<feature type="transmembrane region" description="Helical" evidence="1">
    <location>
        <begin position="48"/>
        <end position="65"/>
    </location>
</feature>
<dbReference type="EMBL" id="WSZM01000673">
    <property type="protein sequence ID" value="KAF4030494.1"/>
    <property type="molecule type" value="Genomic_DNA"/>
</dbReference>
<keyword evidence="1" id="KW-0812">Transmembrane</keyword>
<gene>
    <name evidence="2" type="ORF">GN244_ATG17704</name>
</gene>
<keyword evidence="1" id="KW-0472">Membrane</keyword>
<evidence type="ECO:0000313" key="3">
    <source>
        <dbReference type="Proteomes" id="UP000602510"/>
    </source>
</evidence>
<organism evidence="2 3">
    <name type="scientific">Phytophthora infestans</name>
    <name type="common">Potato late blight agent</name>
    <name type="synonym">Botrytis infestans</name>
    <dbReference type="NCBI Taxonomy" id="4787"/>
    <lineage>
        <taxon>Eukaryota</taxon>
        <taxon>Sar</taxon>
        <taxon>Stramenopiles</taxon>
        <taxon>Oomycota</taxon>
        <taxon>Peronosporomycetes</taxon>
        <taxon>Peronosporales</taxon>
        <taxon>Peronosporaceae</taxon>
        <taxon>Phytophthora</taxon>
    </lineage>
</organism>
<comment type="caution">
    <text evidence="2">The sequence shown here is derived from an EMBL/GenBank/DDBJ whole genome shotgun (WGS) entry which is preliminary data.</text>
</comment>
<keyword evidence="3" id="KW-1185">Reference proteome</keyword>